<feature type="transmembrane region" description="Helical" evidence="1">
    <location>
        <begin position="101"/>
        <end position="122"/>
    </location>
</feature>
<protein>
    <submittedName>
        <fullName evidence="2">Uncharacterized protein</fullName>
    </submittedName>
</protein>
<accession>A0A7L9WSK7</accession>
<evidence type="ECO:0000256" key="1">
    <source>
        <dbReference type="SAM" id="Phobius"/>
    </source>
</evidence>
<feature type="transmembrane region" description="Helical" evidence="1">
    <location>
        <begin position="67"/>
        <end position="89"/>
    </location>
</feature>
<dbReference type="Proteomes" id="UP000594118">
    <property type="component" value="Chromosome"/>
</dbReference>
<keyword evidence="1" id="KW-1133">Transmembrane helix</keyword>
<feature type="transmembrane region" description="Helical" evidence="1">
    <location>
        <begin position="151"/>
        <end position="174"/>
    </location>
</feature>
<keyword evidence="1" id="KW-0472">Membrane</keyword>
<dbReference type="KEGG" id="pshq:F3W81_17230"/>
<evidence type="ECO:0000313" key="3">
    <source>
        <dbReference type="Proteomes" id="UP000594118"/>
    </source>
</evidence>
<feature type="transmembrane region" description="Helical" evidence="1">
    <location>
        <begin position="180"/>
        <end position="200"/>
    </location>
</feature>
<keyword evidence="1" id="KW-0812">Transmembrane</keyword>
<feature type="transmembrane region" description="Helical" evidence="1">
    <location>
        <begin position="12"/>
        <end position="33"/>
    </location>
</feature>
<dbReference type="AlphaFoldDB" id="A0A7L9WSK7"/>
<dbReference type="RefSeq" id="WP_193080538.1">
    <property type="nucleotide sequence ID" value="NZ_CP045201.1"/>
</dbReference>
<organism evidence="2 3">
    <name type="scientific">Pseudooceanicola spongiae</name>
    <dbReference type="NCBI Taxonomy" id="2613965"/>
    <lineage>
        <taxon>Bacteria</taxon>
        <taxon>Pseudomonadati</taxon>
        <taxon>Pseudomonadota</taxon>
        <taxon>Alphaproteobacteria</taxon>
        <taxon>Rhodobacterales</taxon>
        <taxon>Paracoccaceae</taxon>
        <taxon>Pseudooceanicola</taxon>
    </lineage>
</organism>
<dbReference type="EMBL" id="CP045201">
    <property type="protein sequence ID" value="QOL82416.1"/>
    <property type="molecule type" value="Genomic_DNA"/>
</dbReference>
<proteinExistence type="predicted"/>
<evidence type="ECO:0000313" key="2">
    <source>
        <dbReference type="EMBL" id="QOL82416.1"/>
    </source>
</evidence>
<gene>
    <name evidence="2" type="ORF">F3W81_17230</name>
</gene>
<dbReference type="NCBIfam" id="NF041646">
    <property type="entry name" value="VC0807_fam"/>
    <property type="match status" value="1"/>
</dbReference>
<reference evidence="2 3" key="1">
    <citation type="submission" date="2019-10" db="EMBL/GenBank/DDBJ databases">
        <title>Pseudopuniceibacterium sp. HQ09 islated from Antarctica.</title>
        <authorList>
            <person name="Liao L."/>
            <person name="Su S."/>
            <person name="Chen B."/>
            <person name="Yu Y."/>
        </authorList>
    </citation>
    <scope>NUCLEOTIDE SEQUENCE [LARGE SCALE GENOMIC DNA]</scope>
    <source>
        <strain evidence="2 3">HQ09</strain>
    </source>
</reference>
<keyword evidence="3" id="KW-1185">Reference proteome</keyword>
<name>A0A7L9WSK7_9RHOB</name>
<feature type="transmembrane region" description="Helical" evidence="1">
    <location>
        <begin position="39"/>
        <end position="60"/>
    </location>
</feature>
<sequence>MTPEKPRLTSRHIWRIVIDLGANLVLPLLIYVLSHEAIGEVPALLASSMPPIALSLVDFIRDRRIDALSILVLIGIALSLLAFVGGGSVKALQLREKFGTLAFGLAFLGSAAIGKPIIFYLARASYARKGAAEGAKLDAARNLPHVRRMMTVMTVVWGAGLVAEFAVSLVLVYALPITQYLMIGPVVGYVTIAALAVWTYRYVRRTRDAQVAATPPPTPPAQPPQA</sequence>